<dbReference type="GO" id="GO:0004826">
    <property type="term" value="F:phenylalanine-tRNA ligase activity"/>
    <property type="evidence" value="ECO:0007669"/>
    <property type="project" value="InterPro"/>
</dbReference>
<dbReference type="Gene3D" id="3.80.10.10">
    <property type="entry name" value="Ribonuclease Inhibitor"/>
    <property type="match status" value="1"/>
</dbReference>
<dbReference type="SMART" id="SM00369">
    <property type="entry name" value="LRR_TYP"/>
    <property type="match status" value="5"/>
</dbReference>
<keyword evidence="7" id="KW-1185">Reference proteome</keyword>
<organism evidence="6">
    <name type="scientific">Medioppia subpectinata</name>
    <dbReference type="NCBI Taxonomy" id="1979941"/>
    <lineage>
        <taxon>Eukaryota</taxon>
        <taxon>Metazoa</taxon>
        <taxon>Ecdysozoa</taxon>
        <taxon>Arthropoda</taxon>
        <taxon>Chelicerata</taxon>
        <taxon>Arachnida</taxon>
        <taxon>Acari</taxon>
        <taxon>Acariformes</taxon>
        <taxon>Sarcoptiformes</taxon>
        <taxon>Oribatida</taxon>
        <taxon>Brachypylina</taxon>
        <taxon>Oppioidea</taxon>
        <taxon>Oppiidae</taxon>
        <taxon>Medioppia</taxon>
    </lineage>
</organism>
<keyword evidence="3" id="KW-0175">Coiled coil</keyword>
<dbReference type="SUPFAM" id="SSF52058">
    <property type="entry name" value="L domain-like"/>
    <property type="match status" value="1"/>
</dbReference>
<reference evidence="6" key="1">
    <citation type="submission" date="2020-11" db="EMBL/GenBank/DDBJ databases">
        <authorList>
            <person name="Tran Van P."/>
        </authorList>
    </citation>
    <scope>NUCLEOTIDE SEQUENCE</scope>
</reference>
<name>A0A7R9KZJ0_9ACAR</name>
<dbReference type="PANTHER" id="PTHR10947">
    <property type="entry name" value="PHENYLALANYL-TRNA SYNTHETASE BETA CHAIN AND LEUCINE-RICH REPEAT-CONTAINING PROTEIN 47"/>
    <property type="match status" value="1"/>
</dbReference>
<evidence type="ECO:0000259" key="5">
    <source>
        <dbReference type="SMART" id="SM00873"/>
    </source>
</evidence>
<dbReference type="PANTHER" id="PTHR10947:SF3">
    <property type="entry name" value="LEUCINE-RICH REPEAT-CONTAINING PROTEIN 47"/>
    <property type="match status" value="1"/>
</dbReference>
<feature type="compositionally biased region" description="Low complexity" evidence="4">
    <location>
        <begin position="317"/>
        <end position="333"/>
    </location>
</feature>
<dbReference type="EMBL" id="OC865443">
    <property type="protein sequence ID" value="CAD7632363.1"/>
    <property type="molecule type" value="Genomic_DNA"/>
</dbReference>
<evidence type="ECO:0000256" key="1">
    <source>
        <dbReference type="ARBA" id="ARBA00022614"/>
    </source>
</evidence>
<dbReference type="GO" id="GO:0006432">
    <property type="term" value="P:phenylalanyl-tRNA aminoacylation"/>
    <property type="evidence" value="ECO:0007669"/>
    <property type="project" value="InterPro"/>
</dbReference>
<dbReference type="InterPro" id="IPR005146">
    <property type="entry name" value="B3/B4_tRNA-bd"/>
</dbReference>
<feature type="domain" description="B3/B4 tRNA-binding" evidence="5">
    <location>
        <begin position="416"/>
        <end position="587"/>
    </location>
</feature>
<protein>
    <recommendedName>
        <fullName evidence="5">B3/B4 tRNA-binding domain-containing protein</fullName>
    </recommendedName>
</protein>
<dbReference type="SMART" id="SM00364">
    <property type="entry name" value="LRR_BAC"/>
    <property type="match status" value="6"/>
</dbReference>
<evidence type="ECO:0000256" key="4">
    <source>
        <dbReference type="SAM" id="MobiDB-lite"/>
    </source>
</evidence>
<dbReference type="Proteomes" id="UP000759131">
    <property type="component" value="Unassembled WGS sequence"/>
</dbReference>
<dbReference type="InterPro" id="IPR020825">
    <property type="entry name" value="Phe-tRNA_synthase-like_B3/B4"/>
</dbReference>
<accession>A0A7R9KZJ0</accession>
<dbReference type="GO" id="GO:0003723">
    <property type="term" value="F:RNA binding"/>
    <property type="evidence" value="ECO:0007669"/>
    <property type="project" value="InterPro"/>
</dbReference>
<feature type="compositionally biased region" description="Basic and acidic residues" evidence="4">
    <location>
        <begin position="349"/>
        <end position="362"/>
    </location>
</feature>
<gene>
    <name evidence="6" type="ORF">OSB1V03_LOCUS12766</name>
</gene>
<dbReference type="EMBL" id="CAJPIZ010010868">
    <property type="protein sequence ID" value="CAG2112793.1"/>
    <property type="molecule type" value="Genomic_DNA"/>
</dbReference>
<dbReference type="InterPro" id="IPR001611">
    <property type="entry name" value="Leu-rich_rpt"/>
</dbReference>
<dbReference type="AlphaFoldDB" id="A0A7R9KZJ0"/>
<evidence type="ECO:0000256" key="2">
    <source>
        <dbReference type="ARBA" id="ARBA00022737"/>
    </source>
</evidence>
<dbReference type="OrthoDB" id="67933at2759"/>
<dbReference type="InterPro" id="IPR045060">
    <property type="entry name" value="Phe-tRNA-ligase_IIc_bsu"/>
</dbReference>
<dbReference type="SMART" id="SM00873">
    <property type="entry name" value="B3_4"/>
    <property type="match status" value="1"/>
</dbReference>
<dbReference type="Pfam" id="PF13855">
    <property type="entry name" value="LRR_8"/>
    <property type="match status" value="2"/>
</dbReference>
<feature type="region of interest" description="Disordered" evidence="4">
    <location>
        <begin position="316"/>
        <end position="388"/>
    </location>
</feature>
<evidence type="ECO:0000313" key="6">
    <source>
        <dbReference type="EMBL" id="CAD7632363.1"/>
    </source>
</evidence>
<dbReference type="InterPro" id="IPR003591">
    <property type="entry name" value="Leu-rich_rpt_typical-subtyp"/>
</dbReference>
<keyword evidence="1" id="KW-0433">Leucine-rich repeat</keyword>
<sequence length="657" mass="73356">MQCKTHFEHTTEDIPHVTPLKTYRKTYRKTYHKSYHKSYRKTYRKTYHKSYRKTYRETDVMSTEPIADYRKHVADLAKREPRELVLNGQQIGKQVAAEGGLLSDHVFAIKSLNFLEVIRCEPLIALSPAVSRLDALQSLVLHSNGLKTLPDSIGSLSKLKFMDVSRNQIQSLPDTIGQLSVLQSLNAEHNQLADVPDLSGLKSILVVKLSGNELTRFPASLCPADGSLQHLSEIHANSNQIGDIPHTISKLPALKHLDLSGNQLQQLPGQLGDCSKIKVIDLKNNKLKDRRLVKLIDQCHTKQIMDYIRAQCPRTVPKAAKPTEPETTTTTADADNDDEADGDSGGGRTGRDLSQDRRAKARDARRRRRSTSRSPRSSESDDRPTLDTIHVLPVQNDEWFKATTTPAVHELRKIVVCLVRGVDLSRDGTIKNFLALQTGLHAGICGQRQHATIATHDLAKVMGRQIHFDVRPPTKIRFQPLNRAKDMTAQELYKQLNEEAEAYRKEKKRQSYSGVHKYLFLLKGKQRFPCVMDDKQTVISLPPLINSETTKITEETKDILLEVTGESVPVCRKVMDALLHGMLKQNLSAVAPVDTDSNGGGAVEVVAVTAGVAALAIRPKSLSVEPVKVVDTEGKLYVQYPSKTDLQFADIDVKRPT</sequence>
<proteinExistence type="predicted"/>
<keyword evidence="2" id="KW-0677">Repeat</keyword>
<evidence type="ECO:0000256" key="3">
    <source>
        <dbReference type="SAM" id="Coils"/>
    </source>
</evidence>
<evidence type="ECO:0000313" key="7">
    <source>
        <dbReference type="Proteomes" id="UP000759131"/>
    </source>
</evidence>
<dbReference type="Gene3D" id="3.50.40.10">
    <property type="entry name" value="Phenylalanyl-trna Synthetase, Chain B, domain 3"/>
    <property type="match status" value="1"/>
</dbReference>
<feature type="compositionally biased region" description="Basic and acidic residues" evidence="4">
    <location>
        <begin position="376"/>
        <end position="385"/>
    </location>
</feature>
<dbReference type="InterPro" id="IPR032675">
    <property type="entry name" value="LRR_dom_sf"/>
</dbReference>
<dbReference type="PROSITE" id="PS51450">
    <property type="entry name" value="LRR"/>
    <property type="match status" value="2"/>
</dbReference>
<feature type="coiled-coil region" evidence="3">
    <location>
        <begin position="486"/>
        <end position="513"/>
    </location>
</feature>